<dbReference type="Pfam" id="PF13086">
    <property type="entry name" value="AAA_11"/>
    <property type="match status" value="1"/>
</dbReference>
<evidence type="ECO:0000313" key="6">
    <source>
        <dbReference type="Proteomes" id="UP000664521"/>
    </source>
</evidence>
<dbReference type="GO" id="GO:0031380">
    <property type="term" value="C:nuclear RNA-directed RNA polymerase complex"/>
    <property type="evidence" value="ECO:0007669"/>
    <property type="project" value="TreeGrafter"/>
</dbReference>
<dbReference type="Pfam" id="PF13087">
    <property type="entry name" value="AAA_12"/>
    <property type="match status" value="1"/>
</dbReference>
<dbReference type="EMBL" id="CAJPDS010000083">
    <property type="protein sequence ID" value="CAF9935526.1"/>
    <property type="molecule type" value="Genomic_DNA"/>
</dbReference>
<keyword evidence="6" id="KW-1185">Reference proteome</keyword>
<proteinExistence type="predicted"/>
<keyword evidence="1" id="KW-0547">Nucleotide-binding</keyword>
<dbReference type="OrthoDB" id="2423195at2759"/>
<evidence type="ECO:0000313" key="5">
    <source>
        <dbReference type="EMBL" id="CAF9935526.1"/>
    </source>
</evidence>
<dbReference type="FunFam" id="3.40.50.300:FF:001660">
    <property type="entry name" value="NF-X1 finger and helicase protein, putative"/>
    <property type="match status" value="1"/>
</dbReference>
<feature type="domain" description="DNA2/NAM7 helicase-like C-terminal" evidence="4">
    <location>
        <begin position="939"/>
        <end position="1175"/>
    </location>
</feature>
<evidence type="ECO:0000256" key="2">
    <source>
        <dbReference type="SAM" id="MobiDB-lite"/>
    </source>
</evidence>
<dbReference type="PANTHER" id="PTHR10887">
    <property type="entry name" value="DNA2/NAM7 HELICASE FAMILY"/>
    <property type="match status" value="1"/>
</dbReference>
<sequence>MFPPRQRGGRRGRGGRGEQGGRGGRGRQLPKTPDHRPEETPEEQQSRADYSSWKRLIKSIPQSNDNRTIERLWNGALTILNGDDRNWKQMLPRDLDDDEYHGRAHVLVLLGMKPHDHGHSTFVALARPFLLVITHQALLDCLSVDTAVGGLYNFISGSNGTRAIPFFQRLSSCIERSLEPTASGLTATLETTLIAMLRALLELLRREQRATFHGDLPDLIDSIERLGGGIDAQSIGSHILHNTVAELRGVVDRATGRVRQNEEPQVDGVSTTFVTSTYPRESVIPQHRHDNDKADITKIRILPTEDEIRSDHAVFLPSTDREQPHFLLDQVQRHLDTHFRLLRHDVIGEMSQVIRGIMVALETDPTFVQDPKLNSGNTRADVHVQSHISDVSFDRRRGLEAEISFLQPASVRHKSLSAKQRWWKETKSLEEGILIVFLSVHEAKSSLLFFTVSQKYLEPSEEFGLSCPGHLASITAKLATQNQNDLEKLVQLSCSRTTGILVEFPDVLPATFVPILEGLQDMQRLSRLPFRQWILPDRVATADSRSVVFDVPPPLYARAPGFTFSLQPILKNAGDVFFIDPRSLTDDVNTVNELEKRTNLDHGQCQALVAALTREFAFIQGPPGTGKSYLGVQLMRVLLGCKRKAKLGPVIVVCYTNHALDQFLEHLIEVGIQKLIRIGGQSKSVILQGKNLRVVSKSESKTKTENYAVAMAIKDQERQERSINSILITLHILPRGRDWASLREYLSRVHPRIYRQFDRVDEAEFNLVGGHPFDKWVRAMNEEQSDDVSTRSIAHLLAQAAENLYSVSALNRRRLVTYWMKSIWDENSNRLFEEVKVADKAQKQTSNTYDEVDRRILETADVIGVTTSGLAKRISVLRHVTSKIVICEEAGEVMEPHMLSALFPGVEHFIQIGDHQQLRPRINNFNLSLESQQGLPYQLDRSQFERLSIGERGRPAFPTAQLNVQRRMRPQISSLISSLYPHLLDHDSTKVLPDVLGMRKNVFWLNHDHFEEGTRPDLQQKSHSNLWEVDMTHALVRHIVRQGIYSSTDIAVLTPYTGQLQKLRAKMQSDFKIVLSEGDQETLMKEGFHSEEASPETDQTDRQLNTGARPLEKKKMSELLRIATVDNFQGEEAKVVIVSLVRSNKERKVGFLKTTNRINVLLSRAQHGMYLIGNTDTYSRIPMWAQVHDLLQKADSGAASLRAIVEPIAAIVAQQDAIPNVCIKSFHAHSHVSGFTRHASTVARNRPAVRIVVHAL</sequence>
<dbReference type="Proteomes" id="UP000664521">
    <property type="component" value="Unassembled WGS sequence"/>
</dbReference>
<evidence type="ECO:0000259" key="3">
    <source>
        <dbReference type="Pfam" id="PF13086"/>
    </source>
</evidence>
<organism evidence="5 6">
    <name type="scientific">Heterodermia speciosa</name>
    <dbReference type="NCBI Taxonomy" id="116794"/>
    <lineage>
        <taxon>Eukaryota</taxon>
        <taxon>Fungi</taxon>
        <taxon>Dikarya</taxon>
        <taxon>Ascomycota</taxon>
        <taxon>Pezizomycotina</taxon>
        <taxon>Lecanoromycetes</taxon>
        <taxon>OSLEUM clade</taxon>
        <taxon>Lecanoromycetidae</taxon>
        <taxon>Caliciales</taxon>
        <taxon>Physciaceae</taxon>
        <taxon>Heterodermia</taxon>
    </lineage>
</organism>
<dbReference type="AlphaFoldDB" id="A0A8H3G9N9"/>
<dbReference type="GO" id="GO:0004386">
    <property type="term" value="F:helicase activity"/>
    <property type="evidence" value="ECO:0007669"/>
    <property type="project" value="InterPro"/>
</dbReference>
<keyword evidence="1" id="KW-0067">ATP-binding</keyword>
<dbReference type="InterPro" id="IPR027417">
    <property type="entry name" value="P-loop_NTPase"/>
</dbReference>
<evidence type="ECO:0000259" key="4">
    <source>
        <dbReference type="Pfam" id="PF13087"/>
    </source>
</evidence>
<dbReference type="PANTHER" id="PTHR10887:SF445">
    <property type="entry name" value="NFX1-TYPE ZINC FINGER-CONTAINING PROTEIN 1"/>
    <property type="match status" value="1"/>
</dbReference>
<dbReference type="SUPFAM" id="SSF52540">
    <property type="entry name" value="P-loop containing nucleoside triphosphate hydrolases"/>
    <property type="match status" value="1"/>
</dbReference>
<reference evidence="5" key="1">
    <citation type="submission" date="2021-03" db="EMBL/GenBank/DDBJ databases">
        <authorList>
            <person name="Tagirdzhanova G."/>
        </authorList>
    </citation>
    <scope>NUCLEOTIDE SEQUENCE</scope>
</reference>
<dbReference type="InterPro" id="IPR041677">
    <property type="entry name" value="DNA2/NAM7_AAA_11"/>
</dbReference>
<protein>
    <submittedName>
        <fullName evidence="5">Uncharacterized protein</fullName>
    </submittedName>
</protein>
<keyword evidence="1" id="KW-0347">Helicase</keyword>
<keyword evidence="1" id="KW-0378">Hydrolase</keyword>
<dbReference type="CDD" id="cd17936">
    <property type="entry name" value="EEXXEc_NFX1"/>
    <property type="match status" value="1"/>
</dbReference>
<dbReference type="Gene3D" id="3.40.50.300">
    <property type="entry name" value="P-loop containing nucleotide triphosphate hydrolases"/>
    <property type="match status" value="2"/>
</dbReference>
<dbReference type="InterPro" id="IPR047187">
    <property type="entry name" value="SF1_C_Upf1"/>
</dbReference>
<dbReference type="GO" id="GO:0031048">
    <property type="term" value="P:regulatory ncRNA-mediated heterochromatin formation"/>
    <property type="evidence" value="ECO:0007669"/>
    <property type="project" value="TreeGrafter"/>
</dbReference>
<accession>A0A8H3G9N9</accession>
<dbReference type="CDD" id="cd18808">
    <property type="entry name" value="SF1_C_Upf1"/>
    <property type="match status" value="1"/>
</dbReference>
<comment type="caution">
    <text evidence="5">The sequence shown here is derived from an EMBL/GenBank/DDBJ whole genome shotgun (WGS) entry which is preliminary data.</text>
</comment>
<dbReference type="InterPro" id="IPR041679">
    <property type="entry name" value="DNA2/NAM7-like_C"/>
</dbReference>
<dbReference type="InterPro" id="IPR045055">
    <property type="entry name" value="DNA2/NAM7-like"/>
</dbReference>
<name>A0A8H3G9N9_9LECA</name>
<evidence type="ECO:0000256" key="1">
    <source>
        <dbReference type="ARBA" id="ARBA00022806"/>
    </source>
</evidence>
<gene>
    <name evidence="5" type="ORF">HETSPECPRED_009819</name>
</gene>
<feature type="domain" description="DNA2/NAM7 helicase helicase" evidence="3">
    <location>
        <begin position="600"/>
        <end position="921"/>
    </location>
</feature>
<feature type="region of interest" description="Disordered" evidence="2">
    <location>
        <begin position="1"/>
        <end position="50"/>
    </location>
</feature>